<evidence type="ECO:0000313" key="11">
    <source>
        <dbReference type="Proteomes" id="UP000427716"/>
    </source>
</evidence>
<dbReference type="Gene3D" id="3.90.1150.10">
    <property type="entry name" value="Aspartate Aminotransferase, domain 1"/>
    <property type="match status" value="1"/>
</dbReference>
<dbReference type="InterPro" id="IPR010970">
    <property type="entry name" value="Cys_dSase_SufS"/>
</dbReference>
<comment type="cofactor">
    <cofactor evidence="1 7">
        <name>pyridoxal 5'-phosphate</name>
        <dbReference type="ChEBI" id="CHEBI:597326"/>
    </cofactor>
</comment>
<dbReference type="GO" id="GO:0031071">
    <property type="term" value="F:cysteine desulfurase activity"/>
    <property type="evidence" value="ECO:0007669"/>
    <property type="project" value="UniProtKB-UniRule"/>
</dbReference>
<dbReference type="CDD" id="cd06453">
    <property type="entry name" value="SufS_like"/>
    <property type="match status" value="1"/>
</dbReference>
<dbReference type="GO" id="GO:0006534">
    <property type="term" value="P:cysteine metabolic process"/>
    <property type="evidence" value="ECO:0007669"/>
    <property type="project" value="UniProtKB-UniRule"/>
</dbReference>
<dbReference type="PANTHER" id="PTHR43586">
    <property type="entry name" value="CYSTEINE DESULFURASE"/>
    <property type="match status" value="1"/>
</dbReference>
<dbReference type="InterPro" id="IPR015421">
    <property type="entry name" value="PyrdxlP-dep_Trfase_major"/>
</dbReference>
<gene>
    <name evidence="10" type="primary">sufS</name>
    <name evidence="10" type="ORF">GM160_05970</name>
</gene>
<dbReference type="EMBL" id="CP046415">
    <property type="protein sequence ID" value="QGT78483.1"/>
    <property type="molecule type" value="Genomic_DNA"/>
</dbReference>
<comment type="function">
    <text evidence="2 8">Catalyzes the removal of elemental sulfur and selenium atoms from L-cysteine, L-cystine, L-selenocysteine, and L-selenocystine to produce L-alanine.</text>
</comment>
<feature type="domain" description="Aminotransferase class V" evidence="9">
    <location>
        <begin position="32"/>
        <end position="401"/>
    </location>
</feature>
<organism evidence="10 11">
    <name type="scientific">Guyparkeria halophila</name>
    <dbReference type="NCBI Taxonomy" id="47960"/>
    <lineage>
        <taxon>Bacteria</taxon>
        <taxon>Pseudomonadati</taxon>
        <taxon>Pseudomonadota</taxon>
        <taxon>Gammaproteobacteria</taxon>
        <taxon>Chromatiales</taxon>
        <taxon>Thioalkalibacteraceae</taxon>
        <taxon>Guyparkeria</taxon>
    </lineage>
</organism>
<dbReference type="RefSeq" id="WP_156573913.1">
    <property type="nucleotide sequence ID" value="NZ_CP046415.1"/>
</dbReference>
<dbReference type="EC" id="2.8.1.7" evidence="8"/>
<keyword evidence="5 8" id="KW-0663">Pyridoxal phosphate</keyword>
<reference evidence="10 11" key="1">
    <citation type="submission" date="2019-11" db="EMBL/GenBank/DDBJ databases">
        <authorList>
            <person name="Zhang J."/>
            <person name="Sun C."/>
        </authorList>
    </citation>
    <scope>NUCLEOTIDE SEQUENCE [LARGE SCALE GENOMIC DNA]</scope>
    <source>
        <strain evidence="11">sp2</strain>
    </source>
</reference>
<dbReference type="InterPro" id="IPR016454">
    <property type="entry name" value="Cysteine_dSase"/>
</dbReference>
<dbReference type="Gene3D" id="3.40.640.10">
    <property type="entry name" value="Type I PLP-dependent aspartate aminotransferase-like (Major domain)"/>
    <property type="match status" value="1"/>
</dbReference>
<evidence type="ECO:0000256" key="3">
    <source>
        <dbReference type="ARBA" id="ARBA00010447"/>
    </source>
</evidence>
<evidence type="ECO:0000313" key="10">
    <source>
        <dbReference type="EMBL" id="QGT78483.1"/>
    </source>
</evidence>
<evidence type="ECO:0000256" key="1">
    <source>
        <dbReference type="ARBA" id="ARBA00001933"/>
    </source>
</evidence>
<dbReference type="AlphaFoldDB" id="A0A6I6D3H2"/>
<dbReference type="InterPro" id="IPR015424">
    <property type="entry name" value="PyrdxlP-dep_Trfase"/>
</dbReference>
<dbReference type="PROSITE" id="PS00595">
    <property type="entry name" value="AA_TRANSFER_CLASS_5"/>
    <property type="match status" value="1"/>
</dbReference>
<dbReference type="KEGG" id="ghl:GM160_05970"/>
<name>A0A6I6D3H2_9GAMM</name>
<evidence type="ECO:0000256" key="2">
    <source>
        <dbReference type="ARBA" id="ARBA00002824"/>
    </source>
</evidence>
<protein>
    <recommendedName>
        <fullName evidence="8">Cysteine desulfurase</fullName>
        <ecNumber evidence="8">2.8.1.7</ecNumber>
    </recommendedName>
</protein>
<keyword evidence="4 8" id="KW-0808">Transferase</keyword>
<dbReference type="PANTHER" id="PTHR43586:SF8">
    <property type="entry name" value="CYSTEINE DESULFURASE 1, CHLOROPLASTIC"/>
    <property type="match status" value="1"/>
</dbReference>
<sequence length="413" mass="44724">MTDDGRTQPFDVESIRAQFPALDQQVHGKPLVYLDNAATTQKPQVVIDTIREFYERDNANIHRGVHTLSARASERFENARARIARSLNAESEREIVFVRGVTEAINLLAHSLSDDWQAGDEAILSELEHHANIVPWLMLGQRKGIVIRTIPVNDRGELELDALPGLITDKTRLIAVNHVSNALGTVNPVARIAETAQAHGIPVLVDGAQGLPHGPVDVQALGCDFYACSSHKVFGPSGVGALYARGDWLDRLPPFLGGGDMIEEVRFDGVRFAPPPSKFEAGTPNIEGAIGFGAALEWADGLDWLAIERHEAALLQRMTEGLTEIPGLRIVGQAAHKVPVVSFLIDGAHPHDIGTLLDSMGIAVRTGHHCAMPLMQCVEAPAGTARASAAFYNTLDEIDQFVAAVARVRDMLV</sequence>
<evidence type="ECO:0000256" key="7">
    <source>
        <dbReference type="RuleBase" id="RU004504"/>
    </source>
</evidence>
<dbReference type="Pfam" id="PF00266">
    <property type="entry name" value="Aminotran_5"/>
    <property type="match status" value="1"/>
</dbReference>
<dbReference type="NCBIfam" id="TIGR01979">
    <property type="entry name" value="sufS"/>
    <property type="match status" value="1"/>
</dbReference>
<comment type="similarity">
    <text evidence="3 8">Belongs to the class-V pyridoxal-phosphate-dependent aminotransferase family. Csd subfamily.</text>
</comment>
<dbReference type="InterPro" id="IPR020578">
    <property type="entry name" value="Aminotrans_V_PyrdxlP_BS"/>
</dbReference>
<dbReference type="InterPro" id="IPR015422">
    <property type="entry name" value="PyrdxlP-dep_Trfase_small"/>
</dbReference>
<keyword evidence="11" id="KW-1185">Reference proteome</keyword>
<evidence type="ECO:0000259" key="9">
    <source>
        <dbReference type="Pfam" id="PF00266"/>
    </source>
</evidence>
<evidence type="ECO:0000256" key="8">
    <source>
        <dbReference type="RuleBase" id="RU004506"/>
    </source>
</evidence>
<evidence type="ECO:0000256" key="6">
    <source>
        <dbReference type="ARBA" id="ARBA00050776"/>
    </source>
</evidence>
<dbReference type="PIRSF" id="PIRSF005572">
    <property type="entry name" value="NifS"/>
    <property type="match status" value="1"/>
</dbReference>
<proteinExistence type="inferred from homology"/>
<comment type="catalytic activity">
    <reaction evidence="6 8">
        <text>(sulfur carrier)-H + L-cysteine = (sulfur carrier)-SH + L-alanine</text>
        <dbReference type="Rhea" id="RHEA:43892"/>
        <dbReference type="Rhea" id="RHEA-COMP:14737"/>
        <dbReference type="Rhea" id="RHEA-COMP:14739"/>
        <dbReference type="ChEBI" id="CHEBI:29917"/>
        <dbReference type="ChEBI" id="CHEBI:35235"/>
        <dbReference type="ChEBI" id="CHEBI:57972"/>
        <dbReference type="ChEBI" id="CHEBI:64428"/>
        <dbReference type="EC" id="2.8.1.7"/>
    </reaction>
</comment>
<accession>A0A6I6D3H2</accession>
<evidence type="ECO:0000256" key="4">
    <source>
        <dbReference type="ARBA" id="ARBA00022679"/>
    </source>
</evidence>
<dbReference type="GO" id="GO:0030170">
    <property type="term" value="F:pyridoxal phosphate binding"/>
    <property type="evidence" value="ECO:0007669"/>
    <property type="project" value="UniProtKB-UniRule"/>
</dbReference>
<dbReference type="Proteomes" id="UP000427716">
    <property type="component" value="Chromosome"/>
</dbReference>
<dbReference type="InterPro" id="IPR000192">
    <property type="entry name" value="Aminotrans_V_dom"/>
</dbReference>
<evidence type="ECO:0000256" key="5">
    <source>
        <dbReference type="ARBA" id="ARBA00022898"/>
    </source>
</evidence>
<dbReference type="SUPFAM" id="SSF53383">
    <property type="entry name" value="PLP-dependent transferases"/>
    <property type="match status" value="1"/>
</dbReference>